<gene>
    <name evidence="4" type="ORF">g.5072</name>
    <name evidence="5" type="ORF">g.5074</name>
</gene>
<dbReference type="EMBL" id="GEDC01012229">
    <property type="protein sequence ID" value="JAS25069.1"/>
    <property type="molecule type" value="Transcribed_RNA"/>
</dbReference>
<dbReference type="PANTHER" id="PTHR14494">
    <property type="entry name" value="ALADIN/ADRACALIN/AAAS"/>
    <property type="match status" value="1"/>
</dbReference>
<feature type="domain" description="Aladin seven-bladed propeller" evidence="3">
    <location>
        <begin position="134"/>
        <end position="471"/>
    </location>
</feature>
<dbReference type="PANTHER" id="PTHR14494:SF0">
    <property type="entry name" value="ALADIN"/>
    <property type="match status" value="1"/>
</dbReference>
<evidence type="ECO:0000256" key="2">
    <source>
        <dbReference type="ARBA" id="ARBA00022737"/>
    </source>
</evidence>
<dbReference type="GO" id="GO:0006913">
    <property type="term" value="P:nucleocytoplasmic transport"/>
    <property type="evidence" value="ECO:0007669"/>
    <property type="project" value="TreeGrafter"/>
</dbReference>
<dbReference type="GO" id="GO:0005643">
    <property type="term" value="C:nuclear pore"/>
    <property type="evidence" value="ECO:0007669"/>
    <property type="project" value="TreeGrafter"/>
</dbReference>
<dbReference type="SUPFAM" id="SSF50978">
    <property type="entry name" value="WD40 repeat-like"/>
    <property type="match status" value="1"/>
</dbReference>
<evidence type="ECO:0000256" key="1">
    <source>
        <dbReference type="ARBA" id="ARBA00022574"/>
    </source>
</evidence>
<protein>
    <recommendedName>
        <fullName evidence="3">Aladin seven-bladed propeller domain-containing protein</fullName>
    </recommendedName>
</protein>
<dbReference type="InterPro" id="IPR045139">
    <property type="entry name" value="Aladin"/>
</dbReference>
<reference evidence="4" key="1">
    <citation type="submission" date="2015-12" db="EMBL/GenBank/DDBJ databases">
        <title>De novo transcriptome assembly of four potential Pierce s Disease insect vectors from Arizona vineyards.</title>
        <authorList>
            <person name="Tassone E.E."/>
        </authorList>
    </citation>
    <scope>NUCLEOTIDE SEQUENCE</scope>
</reference>
<dbReference type="EMBL" id="GEDC01027978">
    <property type="protein sequence ID" value="JAS09320.1"/>
    <property type="molecule type" value="Transcribed_RNA"/>
</dbReference>
<evidence type="ECO:0000313" key="4">
    <source>
        <dbReference type="EMBL" id="JAS09320.1"/>
    </source>
</evidence>
<keyword evidence="1" id="KW-0853">WD repeat</keyword>
<dbReference type="SMART" id="SM00320">
    <property type="entry name" value="WD40"/>
    <property type="match status" value="4"/>
</dbReference>
<dbReference type="InterPro" id="IPR057403">
    <property type="entry name" value="Beta-prop_Aladin"/>
</dbReference>
<dbReference type="InterPro" id="IPR036322">
    <property type="entry name" value="WD40_repeat_dom_sf"/>
</dbReference>
<proteinExistence type="predicted"/>
<dbReference type="AlphaFoldDB" id="A0A1B6C7V6"/>
<sequence>MCSLRDFPPLPDGTEIPLCIIEGKIQYTPSDFANVHVYTSSISLLPFINISREALLHIPTKEDPNRVFLPVSNTFFRRIQNTWYEKGAFATLEVIASSREKNLLTLVAKQVLSIFNFSTQFVRHIPGINNRESGESLVVKVSQNSDYVNNNIRCLAWHPHCIKIAVGTSDDLIRVYSQNPQLVPLLKCKHQRFISSLSWRPFSTSELALGCEAGILIWTIDPNSVITRPSPTNTLLLTRPNHKFVTSISWSPMGDLLISASPCDNTMYVWDVALEVPVPLRRVLGRGISFVTYSPNSLKVFAATTNIVFRVWETMKWNPDLWSVASGHVVSACWSPCGSVLLFATSTESIVYALTWGHVSSVFSSEEKRAAIPAIDVCAIELEGGERVGGEICSLVWDSKGRHLAIMFKQCNIIAVFYTNISTGLHISPCCFVKGMPEESPAYICFQDSFEEGANLTIGWSNGRIQYFPIVYTELPTYVRKTVQGNSFNLSPAIANITESSRFMSYTSN</sequence>
<dbReference type="Pfam" id="PF25460">
    <property type="entry name" value="Beta-prop_Aladin"/>
    <property type="match status" value="1"/>
</dbReference>
<evidence type="ECO:0000259" key="3">
    <source>
        <dbReference type="Pfam" id="PF25460"/>
    </source>
</evidence>
<dbReference type="PROSITE" id="PS00678">
    <property type="entry name" value="WD_REPEATS_1"/>
    <property type="match status" value="1"/>
</dbReference>
<organism evidence="4">
    <name type="scientific">Clastoptera arizonana</name>
    <name type="common">Arizona spittle bug</name>
    <dbReference type="NCBI Taxonomy" id="38151"/>
    <lineage>
        <taxon>Eukaryota</taxon>
        <taxon>Metazoa</taxon>
        <taxon>Ecdysozoa</taxon>
        <taxon>Arthropoda</taxon>
        <taxon>Hexapoda</taxon>
        <taxon>Insecta</taxon>
        <taxon>Pterygota</taxon>
        <taxon>Neoptera</taxon>
        <taxon>Paraneoptera</taxon>
        <taxon>Hemiptera</taxon>
        <taxon>Auchenorrhyncha</taxon>
        <taxon>Cercopoidea</taxon>
        <taxon>Clastopteridae</taxon>
        <taxon>Clastoptera</taxon>
    </lineage>
</organism>
<dbReference type="InterPro" id="IPR001680">
    <property type="entry name" value="WD40_rpt"/>
</dbReference>
<dbReference type="InterPro" id="IPR015943">
    <property type="entry name" value="WD40/YVTN_repeat-like_dom_sf"/>
</dbReference>
<evidence type="ECO:0000313" key="5">
    <source>
        <dbReference type="EMBL" id="JAS25069.1"/>
    </source>
</evidence>
<dbReference type="Gene3D" id="2.130.10.10">
    <property type="entry name" value="YVTN repeat-like/Quinoprotein amine dehydrogenase"/>
    <property type="match status" value="2"/>
</dbReference>
<accession>A0A1B6C7V6</accession>
<dbReference type="InterPro" id="IPR019775">
    <property type="entry name" value="WD40_repeat_CS"/>
</dbReference>
<name>A0A1B6C7V6_9HEMI</name>
<keyword evidence="2" id="KW-0677">Repeat</keyword>